<dbReference type="Proteomes" id="UP000823486">
    <property type="component" value="Unassembled WGS sequence"/>
</dbReference>
<evidence type="ECO:0000313" key="1">
    <source>
        <dbReference type="EMBL" id="MBM7691635.1"/>
    </source>
</evidence>
<sequence length="90" mass="10567">MRYFIVYVTFIDNRTENFWFKSKSGSLLLSQLSKYPKGIIATNKFSFSTNNALSVFILEVDLLIQPQLSKNDFAILNENACYNYFDMDHY</sequence>
<proteinExistence type="predicted"/>
<dbReference type="EMBL" id="JAFBFI010000003">
    <property type="protein sequence ID" value="MBM7691635.1"/>
    <property type="molecule type" value="Genomic_DNA"/>
</dbReference>
<organism evidence="1 2">
    <name type="scientific">Peribacillus deserti</name>
    <dbReference type="NCBI Taxonomy" id="673318"/>
    <lineage>
        <taxon>Bacteria</taxon>
        <taxon>Bacillati</taxon>
        <taxon>Bacillota</taxon>
        <taxon>Bacilli</taxon>
        <taxon>Bacillales</taxon>
        <taxon>Bacillaceae</taxon>
        <taxon>Peribacillus</taxon>
    </lineage>
</organism>
<comment type="caution">
    <text evidence="1">The sequence shown here is derived from an EMBL/GenBank/DDBJ whole genome shotgun (WGS) entry which is preliminary data.</text>
</comment>
<gene>
    <name evidence="1" type="ORF">JOC77_001042</name>
</gene>
<name>A0ABS2QF26_9BACI</name>
<evidence type="ECO:0000313" key="2">
    <source>
        <dbReference type="Proteomes" id="UP000823486"/>
    </source>
</evidence>
<accession>A0ABS2QF26</accession>
<keyword evidence="2" id="KW-1185">Reference proteome</keyword>
<protein>
    <submittedName>
        <fullName evidence="1">Uncharacterized protein</fullName>
    </submittedName>
</protein>
<reference evidence="1 2" key="1">
    <citation type="submission" date="2021-01" db="EMBL/GenBank/DDBJ databases">
        <title>Genomic Encyclopedia of Type Strains, Phase IV (KMG-IV): sequencing the most valuable type-strain genomes for metagenomic binning, comparative biology and taxonomic classification.</title>
        <authorList>
            <person name="Goeker M."/>
        </authorList>
    </citation>
    <scope>NUCLEOTIDE SEQUENCE [LARGE SCALE GENOMIC DNA]</scope>
    <source>
        <strain evidence="1 2">DSM 105482</strain>
    </source>
</reference>
<dbReference type="RefSeq" id="WP_204539521.1">
    <property type="nucleotide sequence ID" value="NZ_JAFBFI010000003.1"/>
</dbReference>